<dbReference type="InterPro" id="IPR013096">
    <property type="entry name" value="Cupin_2"/>
</dbReference>
<dbReference type="AlphaFoldDB" id="A0A840IRH2"/>
<evidence type="ECO:0000313" key="4">
    <source>
        <dbReference type="Proteomes" id="UP000581769"/>
    </source>
</evidence>
<evidence type="ECO:0000256" key="1">
    <source>
        <dbReference type="SAM" id="MobiDB-lite"/>
    </source>
</evidence>
<feature type="region of interest" description="Disordered" evidence="1">
    <location>
        <begin position="101"/>
        <end position="124"/>
    </location>
</feature>
<keyword evidence="4" id="KW-1185">Reference proteome</keyword>
<evidence type="ECO:0000313" key="3">
    <source>
        <dbReference type="EMBL" id="MBB4683768.1"/>
    </source>
</evidence>
<dbReference type="CDD" id="cd02226">
    <property type="entry name" value="cupin_YdbB-like"/>
    <property type="match status" value="1"/>
</dbReference>
<dbReference type="InterPro" id="IPR052044">
    <property type="entry name" value="PKS_Associated_Protein"/>
</dbReference>
<dbReference type="InterPro" id="IPR014710">
    <property type="entry name" value="RmlC-like_jellyroll"/>
</dbReference>
<dbReference type="InterPro" id="IPR011051">
    <property type="entry name" value="RmlC_Cupin_sf"/>
</dbReference>
<gene>
    <name evidence="3" type="ORF">BJY18_001253</name>
</gene>
<dbReference type="Pfam" id="PF07883">
    <property type="entry name" value="Cupin_2"/>
    <property type="match status" value="1"/>
</dbReference>
<comment type="caution">
    <text evidence="3">The sequence shown here is derived from an EMBL/GenBank/DDBJ whole genome shotgun (WGS) entry which is preliminary data.</text>
</comment>
<dbReference type="SUPFAM" id="SSF51182">
    <property type="entry name" value="RmlC-like cupins"/>
    <property type="match status" value="1"/>
</dbReference>
<feature type="compositionally biased region" description="Polar residues" evidence="1">
    <location>
        <begin position="115"/>
        <end position="124"/>
    </location>
</feature>
<feature type="domain" description="Cupin type-2" evidence="2">
    <location>
        <begin position="30"/>
        <end position="97"/>
    </location>
</feature>
<dbReference type="EMBL" id="JACHMG010000001">
    <property type="protein sequence ID" value="MBB4683768.1"/>
    <property type="molecule type" value="Genomic_DNA"/>
</dbReference>
<evidence type="ECO:0000259" key="2">
    <source>
        <dbReference type="Pfam" id="PF07883"/>
    </source>
</evidence>
<dbReference type="RefSeq" id="WP_184778473.1">
    <property type="nucleotide sequence ID" value="NZ_JACHMG010000001.1"/>
</dbReference>
<dbReference type="PANTHER" id="PTHR36114:SF1">
    <property type="entry name" value="16.7 KDA PROTEIN IN WHIE LOCUS"/>
    <property type="match status" value="1"/>
</dbReference>
<proteinExistence type="predicted"/>
<protein>
    <submittedName>
        <fullName evidence="3">Quercetin dioxygenase-like cupin family protein</fullName>
    </submittedName>
</protein>
<dbReference type="Gene3D" id="2.60.120.10">
    <property type="entry name" value="Jelly Rolls"/>
    <property type="match status" value="1"/>
</dbReference>
<reference evidence="3 4" key="1">
    <citation type="submission" date="2020-08" db="EMBL/GenBank/DDBJ databases">
        <title>Sequencing the genomes of 1000 actinobacteria strains.</title>
        <authorList>
            <person name="Klenk H.-P."/>
        </authorList>
    </citation>
    <scope>NUCLEOTIDE SEQUENCE [LARGE SCALE GENOMIC DNA]</scope>
    <source>
        <strain evidence="3 4">DSM 45859</strain>
    </source>
</reference>
<accession>A0A840IRH2</accession>
<name>A0A840IRH2_9PSEU</name>
<organism evidence="3 4">
    <name type="scientific">Amycolatopsis jiangsuensis</name>
    <dbReference type="NCBI Taxonomy" id="1181879"/>
    <lineage>
        <taxon>Bacteria</taxon>
        <taxon>Bacillati</taxon>
        <taxon>Actinomycetota</taxon>
        <taxon>Actinomycetes</taxon>
        <taxon>Pseudonocardiales</taxon>
        <taxon>Pseudonocardiaceae</taxon>
        <taxon>Amycolatopsis</taxon>
    </lineage>
</organism>
<dbReference type="PANTHER" id="PTHR36114">
    <property type="entry name" value="16.7 KDA PROTEIN IN WHIE LOCUS"/>
    <property type="match status" value="1"/>
</dbReference>
<sequence>MNAPVTLADHLDALTEYWSQRVVAEANGSLFKVAKGIGSTRWHAHEDEDETFLLLAGELTIQLRAGDVRLRPGDLFVIPRGVEHCPVAGDEARFLIIGPSVTSNAAGGKPEWSYNGGTQPVETA</sequence>
<keyword evidence="3" id="KW-0223">Dioxygenase</keyword>
<dbReference type="Proteomes" id="UP000581769">
    <property type="component" value="Unassembled WGS sequence"/>
</dbReference>
<dbReference type="GO" id="GO:0051213">
    <property type="term" value="F:dioxygenase activity"/>
    <property type="evidence" value="ECO:0007669"/>
    <property type="project" value="UniProtKB-KW"/>
</dbReference>
<keyword evidence="3" id="KW-0560">Oxidoreductase</keyword>